<evidence type="ECO:0000313" key="3">
    <source>
        <dbReference type="Proteomes" id="UP001221757"/>
    </source>
</evidence>
<reference evidence="2" key="1">
    <citation type="submission" date="2023-03" db="EMBL/GenBank/DDBJ databases">
        <title>Massive genome expansion in bonnet fungi (Mycena s.s.) driven by repeated elements and novel gene families across ecological guilds.</title>
        <authorList>
            <consortium name="Lawrence Berkeley National Laboratory"/>
            <person name="Harder C.B."/>
            <person name="Miyauchi S."/>
            <person name="Viragh M."/>
            <person name="Kuo A."/>
            <person name="Thoen E."/>
            <person name="Andreopoulos B."/>
            <person name="Lu D."/>
            <person name="Skrede I."/>
            <person name="Drula E."/>
            <person name="Henrissat B."/>
            <person name="Morin E."/>
            <person name="Kohler A."/>
            <person name="Barry K."/>
            <person name="LaButti K."/>
            <person name="Morin E."/>
            <person name="Salamov A."/>
            <person name="Lipzen A."/>
            <person name="Mereny Z."/>
            <person name="Hegedus B."/>
            <person name="Baldrian P."/>
            <person name="Stursova M."/>
            <person name="Weitz H."/>
            <person name="Taylor A."/>
            <person name="Grigoriev I.V."/>
            <person name="Nagy L.G."/>
            <person name="Martin F."/>
            <person name="Kauserud H."/>
        </authorList>
    </citation>
    <scope>NUCLEOTIDE SEQUENCE</scope>
    <source>
        <strain evidence="2">CBHHK067</strain>
    </source>
</reference>
<dbReference type="AlphaFoldDB" id="A0AAD7CNE5"/>
<protein>
    <recommendedName>
        <fullName evidence="1">Amine oxidase domain-containing protein</fullName>
    </recommendedName>
</protein>
<dbReference type="GO" id="GO:0016491">
    <property type="term" value="F:oxidoreductase activity"/>
    <property type="evidence" value="ECO:0007669"/>
    <property type="project" value="InterPro"/>
</dbReference>
<gene>
    <name evidence="2" type="ORF">B0H17DRAFT_1099545</name>
</gene>
<dbReference type="Pfam" id="PF01593">
    <property type="entry name" value="Amino_oxidase"/>
    <property type="match status" value="1"/>
</dbReference>
<dbReference type="InterPro" id="IPR036188">
    <property type="entry name" value="FAD/NAD-bd_sf"/>
</dbReference>
<dbReference type="Gene3D" id="3.50.50.60">
    <property type="entry name" value="FAD/NAD(P)-binding domain"/>
    <property type="match status" value="1"/>
</dbReference>
<proteinExistence type="predicted"/>
<evidence type="ECO:0000313" key="2">
    <source>
        <dbReference type="EMBL" id="KAJ7654776.1"/>
    </source>
</evidence>
<dbReference type="SUPFAM" id="SSF51905">
    <property type="entry name" value="FAD/NAD(P)-binding domain"/>
    <property type="match status" value="1"/>
</dbReference>
<dbReference type="Proteomes" id="UP001221757">
    <property type="component" value="Unassembled WGS sequence"/>
</dbReference>
<dbReference type="InterPro" id="IPR002937">
    <property type="entry name" value="Amino_oxidase"/>
</dbReference>
<name>A0AAD7CNE5_MYCRO</name>
<dbReference type="Gene3D" id="3.90.660.10">
    <property type="match status" value="1"/>
</dbReference>
<sequence>MDWSPQLFICPLSALLECQVFRGLFVGNPFGSVLSIRRLLAAHRRPHPRQACGRKTPAPRRLLLALLFPAPRVRSEMCRPKRILATEWARDELGGCASYCNFPVGSEAADEDVLAFRTGCKERRLWFCGEHAAPFEECGTVAGAYLSGQAVAERVLEVYGKK</sequence>
<feature type="domain" description="Amine oxidase" evidence="1">
    <location>
        <begin position="68"/>
        <end position="156"/>
    </location>
</feature>
<accession>A0AAD7CNE5</accession>
<dbReference type="EMBL" id="JARKIE010000318">
    <property type="protein sequence ID" value="KAJ7654776.1"/>
    <property type="molecule type" value="Genomic_DNA"/>
</dbReference>
<comment type="caution">
    <text evidence="2">The sequence shown here is derived from an EMBL/GenBank/DDBJ whole genome shotgun (WGS) entry which is preliminary data.</text>
</comment>
<evidence type="ECO:0000259" key="1">
    <source>
        <dbReference type="Pfam" id="PF01593"/>
    </source>
</evidence>
<keyword evidence="3" id="KW-1185">Reference proteome</keyword>
<organism evidence="2 3">
    <name type="scientific">Mycena rosella</name>
    <name type="common">Pink bonnet</name>
    <name type="synonym">Agaricus rosellus</name>
    <dbReference type="NCBI Taxonomy" id="1033263"/>
    <lineage>
        <taxon>Eukaryota</taxon>
        <taxon>Fungi</taxon>
        <taxon>Dikarya</taxon>
        <taxon>Basidiomycota</taxon>
        <taxon>Agaricomycotina</taxon>
        <taxon>Agaricomycetes</taxon>
        <taxon>Agaricomycetidae</taxon>
        <taxon>Agaricales</taxon>
        <taxon>Marasmiineae</taxon>
        <taxon>Mycenaceae</taxon>
        <taxon>Mycena</taxon>
    </lineage>
</organism>